<dbReference type="EMBL" id="QGKW02000717">
    <property type="protein sequence ID" value="KAF2599970.1"/>
    <property type="molecule type" value="Genomic_DNA"/>
</dbReference>
<evidence type="ECO:0000313" key="2">
    <source>
        <dbReference type="EMBL" id="KAF2599970.1"/>
    </source>
</evidence>
<accession>A0A8S9KWA2</accession>
<sequence length="116" mass="13084">MRKEAPLGSRRWERRTKKTDEDKVEEMENYSPSIVVVEESPKTAKFPKKILICFSLFVNFITGPQRAGPDGPSASPQEARIKPEMPGRLTWYADHLVVLPLGRENSVVGLTEPDGF</sequence>
<feature type="region of interest" description="Disordered" evidence="1">
    <location>
        <begin position="1"/>
        <end position="28"/>
    </location>
</feature>
<protein>
    <submittedName>
        <fullName evidence="2">Uncharacterized protein</fullName>
    </submittedName>
</protein>
<name>A0A8S9KWA2_BRACR</name>
<comment type="caution">
    <text evidence="2">The sequence shown here is derived from an EMBL/GenBank/DDBJ whole genome shotgun (WGS) entry which is preliminary data.</text>
</comment>
<proteinExistence type="predicted"/>
<evidence type="ECO:0000313" key="3">
    <source>
        <dbReference type="Proteomes" id="UP000712281"/>
    </source>
</evidence>
<dbReference type="AlphaFoldDB" id="A0A8S9KWA2"/>
<gene>
    <name evidence="2" type="ORF">F2Q68_00012387</name>
</gene>
<reference evidence="2" key="1">
    <citation type="submission" date="2019-12" db="EMBL/GenBank/DDBJ databases">
        <title>Genome sequencing and annotation of Brassica cretica.</title>
        <authorList>
            <person name="Studholme D.J."/>
            <person name="Sarris P.F."/>
        </authorList>
    </citation>
    <scope>NUCLEOTIDE SEQUENCE</scope>
    <source>
        <strain evidence="2">PFS-001/15</strain>
        <tissue evidence="2">Leaf</tissue>
    </source>
</reference>
<organism evidence="2 3">
    <name type="scientific">Brassica cretica</name>
    <name type="common">Mustard</name>
    <dbReference type="NCBI Taxonomy" id="69181"/>
    <lineage>
        <taxon>Eukaryota</taxon>
        <taxon>Viridiplantae</taxon>
        <taxon>Streptophyta</taxon>
        <taxon>Embryophyta</taxon>
        <taxon>Tracheophyta</taxon>
        <taxon>Spermatophyta</taxon>
        <taxon>Magnoliopsida</taxon>
        <taxon>eudicotyledons</taxon>
        <taxon>Gunneridae</taxon>
        <taxon>Pentapetalae</taxon>
        <taxon>rosids</taxon>
        <taxon>malvids</taxon>
        <taxon>Brassicales</taxon>
        <taxon>Brassicaceae</taxon>
        <taxon>Brassiceae</taxon>
        <taxon>Brassica</taxon>
    </lineage>
</organism>
<evidence type="ECO:0000256" key="1">
    <source>
        <dbReference type="SAM" id="MobiDB-lite"/>
    </source>
</evidence>
<dbReference type="Proteomes" id="UP000712281">
    <property type="component" value="Unassembled WGS sequence"/>
</dbReference>